<dbReference type="AlphaFoldDB" id="A0A6J4VWH6"/>
<feature type="transmembrane region" description="Helical" evidence="4">
    <location>
        <begin position="111"/>
        <end position="138"/>
    </location>
</feature>
<feature type="transmembrane region" description="Helical" evidence="4">
    <location>
        <begin position="299"/>
        <end position="317"/>
    </location>
</feature>
<keyword evidence="2 4" id="KW-1133">Transmembrane helix</keyword>
<feature type="transmembrane region" description="Helical" evidence="4">
    <location>
        <begin position="150"/>
        <end position="172"/>
    </location>
</feature>
<dbReference type="InterPro" id="IPR020846">
    <property type="entry name" value="MFS_dom"/>
</dbReference>
<dbReference type="PANTHER" id="PTHR23526:SF1">
    <property type="entry name" value="MAJOR FACILITATOR SUPERFAMILY MFS_1"/>
    <property type="match status" value="1"/>
</dbReference>
<evidence type="ECO:0000313" key="6">
    <source>
        <dbReference type="EMBL" id="CAA9587177.1"/>
    </source>
</evidence>
<feature type="transmembrane region" description="Helical" evidence="4">
    <location>
        <begin position="389"/>
        <end position="408"/>
    </location>
</feature>
<evidence type="ECO:0000256" key="2">
    <source>
        <dbReference type="ARBA" id="ARBA00022989"/>
    </source>
</evidence>
<keyword evidence="3 4" id="KW-0472">Membrane</keyword>
<feature type="transmembrane region" description="Helical" evidence="4">
    <location>
        <begin position="329"/>
        <end position="349"/>
    </location>
</feature>
<reference evidence="6" key="1">
    <citation type="submission" date="2020-02" db="EMBL/GenBank/DDBJ databases">
        <authorList>
            <person name="Meier V. D."/>
        </authorList>
    </citation>
    <scope>NUCLEOTIDE SEQUENCE</scope>
    <source>
        <strain evidence="6">AVDCRST_MAG18</strain>
    </source>
</reference>
<protein>
    <recommendedName>
        <fullName evidence="5">Major facilitator superfamily (MFS) profile domain-containing protein</fullName>
    </recommendedName>
</protein>
<proteinExistence type="predicted"/>
<evidence type="ECO:0000256" key="1">
    <source>
        <dbReference type="ARBA" id="ARBA00022692"/>
    </source>
</evidence>
<name>A0A6J4VWH6_9BACT</name>
<sequence>MLSLLAPPRRYRWNYSAMGLDISLFVLALSFASSYGLLPLFVSHLSDSNLAVGAIPALRAATLLPPIFVAGLTERLRRKQPFVLGVTVFERVPYLIMAVATPLLALSHPTALLWLFYALLAITTFSAGVAMPAWLDLIARMIPADWRGRFFGLSSALGGLLGVAGSAGAAALLARFDWVVGIALCFAIAFVCLTLSFICLVFAREPVEADNPARPREGTAWRQLPAIVRRDQNLRRYLAALLLVTAASPTAAFYIVDAKGALGLSDGTAGLYATVLLASATAGNLLWGSLGDRIGHKRVVVAGALCTGLAPLLALMVRDPRWGPLGYGVVFLLAGLATSALQLTALTFIIDLAPAAQRPTYVGLANAAQAPCALGAPLLGAALADARGYPALFALTALLALAGAFLVARAVHDPRAAGGEVARAEVV</sequence>
<feature type="transmembrane region" description="Helical" evidence="4">
    <location>
        <begin position="237"/>
        <end position="256"/>
    </location>
</feature>
<evidence type="ECO:0000256" key="4">
    <source>
        <dbReference type="SAM" id="Phobius"/>
    </source>
</evidence>
<feature type="transmembrane region" description="Helical" evidence="4">
    <location>
        <begin position="20"/>
        <end position="38"/>
    </location>
</feature>
<dbReference type="PROSITE" id="PS50850">
    <property type="entry name" value="MFS"/>
    <property type="match status" value="1"/>
</dbReference>
<dbReference type="InterPro" id="IPR011701">
    <property type="entry name" value="MFS"/>
</dbReference>
<evidence type="ECO:0000259" key="5">
    <source>
        <dbReference type="PROSITE" id="PS50850"/>
    </source>
</evidence>
<dbReference type="Pfam" id="PF07690">
    <property type="entry name" value="MFS_1"/>
    <property type="match status" value="1"/>
</dbReference>
<feature type="domain" description="Major facilitator superfamily (MFS) profile" evidence="5">
    <location>
        <begin position="16"/>
        <end position="415"/>
    </location>
</feature>
<feature type="transmembrane region" description="Helical" evidence="4">
    <location>
        <begin position="50"/>
        <end position="70"/>
    </location>
</feature>
<dbReference type="InterPro" id="IPR036259">
    <property type="entry name" value="MFS_trans_sf"/>
</dbReference>
<organism evidence="6">
    <name type="scientific">uncultured Thermomicrobiales bacterium</name>
    <dbReference type="NCBI Taxonomy" id="1645740"/>
    <lineage>
        <taxon>Bacteria</taxon>
        <taxon>Pseudomonadati</taxon>
        <taxon>Thermomicrobiota</taxon>
        <taxon>Thermomicrobia</taxon>
        <taxon>Thermomicrobiales</taxon>
        <taxon>environmental samples</taxon>
    </lineage>
</organism>
<feature type="transmembrane region" description="Helical" evidence="4">
    <location>
        <begin position="361"/>
        <end position="383"/>
    </location>
</feature>
<dbReference type="InterPro" id="IPR052528">
    <property type="entry name" value="Sugar_transport-like"/>
</dbReference>
<dbReference type="SUPFAM" id="SSF103473">
    <property type="entry name" value="MFS general substrate transporter"/>
    <property type="match status" value="1"/>
</dbReference>
<accession>A0A6J4VWH6</accession>
<dbReference type="GO" id="GO:0022857">
    <property type="term" value="F:transmembrane transporter activity"/>
    <property type="evidence" value="ECO:0007669"/>
    <property type="project" value="InterPro"/>
</dbReference>
<feature type="transmembrane region" description="Helical" evidence="4">
    <location>
        <begin position="268"/>
        <end position="287"/>
    </location>
</feature>
<gene>
    <name evidence="6" type="ORF">AVDCRST_MAG18-4062</name>
</gene>
<dbReference type="PANTHER" id="PTHR23526">
    <property type="entry name" value="INTEGRAL MEMBRANE TRANSPORT PROTEIN-RELATED"/>
    <property type="match status" value="1"/>
</dbReference>
<keyword evidence="1 4" id="KW-0812">Transmembrane</keyword>
<feature type="transmembrane region" description="Helical" evidence="4">
    <location>
        <begin position="178"/>
        <end position="203"/>
    </location>
</feature>
<dbReference type="EMBL" id="CADCWN010000322">
    <property type="protein sequence ID" value="CAA9587177.1"/>
    <property type="molecule type" value="Genomic_DNA"/>
</dbReference>
<feature type="transmembrane region" description="Helical" evidence="4">
    <location>
        <begin position="82"/>
        <end position="105"/>
    </location>
</feature>
<dbReference type="Gene3D" id="1.20.1250.20">
    <property type="entry name" value="MFS general substrate transporter like domains"/>
    <property type="match status" value="2"/>
</dbReference>
<evidence type="ECO:0000256" key="3">
    <source>
        <dbReference type="ARBA" id="ARBA00023136"/>
    </source>
</evidence>